<name>A0A8J6U0Q1_9FLAO</name>
<evidence type="ECO:0000313" key="2">
    <source>
        <dbReference type="Proteomes" id="UP000652681"/>
    </source>
</evidence>
<dbReference type="RefSeq" id="WP_216714607.1">
    <property type="nucleotide sequence ID" value="NZ_JACVEL010000011.1"/>
</dbReference>
<organism evidence="1 2">
    <name type="scientific">Taishania pollutisoli</name>
    <dbReference type="NCBI Taxonomy" id="2766479"/>
    <lineage>
        <taxon>Bacteria</taxon>
        <taxon>Pseudomonadati</taxon>
        <taxon>Bacteroidota</taxon>
        <taxon>Flavobacteriia</taxon>
        <taxon>Flavobacteriales</taxon>
        <taxon>Crocinitomicaceae</taxon>
        <taxon>Taishania</taxon>
    </lineage>
</organism>
<dbReference type="EMBL" id="JACVEL010000011">
    <property type="protein sequence ID" value="MBC9813523.1"/>
    <property type="molecule type" value="Genomic_DNA"/>
</dbReference>
<evidence type="ECO:0000313" key="1">
    <source>
        <dbReference type="EMBL" id="MBC9813523.1"/>
    </source>
</evidence>
<comment type="caution">
    <text evidence="1">The sequence shown here is derived from an EMBL/GenBank/DDBJ whole genome shotgun (WGS) entry which is preliminary data.</text>
</comment>
<reference evidence="1" key="1">
    <citation type="submission" date="2020-09" db="EMBL/GenBank/DDBJ databases">
        <title>Taishania pollutisoli gen. nov., sp. nov., Isolated from Tetrabromobisphenol A-Contaminated Soil.</title>
        <authorList>
            <person name="Chen Q."/>
        </authorList>
    </citation>
    <scope>NUCLEOTIDE SEQUENCE</scope>
    <source>
        <strain evidence="1">CZZ-1</strain>
    </source>
</reference>
<gene>
    <name evidence="1" type="ORF">H9Y05_13690</name>
</gene>
<sequence length="105" mass="11680">MIKQLLTYTLLFAFAVIFSPRSSWHSHDEVKKSCAHDNDHDHSDTDEDCYVCDFTLQPALTPVAFQFQFPVPDNYIAAAITLALVDVSDISVHTLRGPPVGTIVC</sequence>
<dbReference type="AlphaFoldDB" id="A0A8J6U0Q1"/>
<accession>A0A8J6U0Q1</accession>
<dbReference type="Proteomes" id="UP000652681">
    <property type="component" value="Unassembled WGS sequence"/>
</dbReference>
<proteinExistence type="predicted"/>
<protein>
    <submittedName>
        <fullName evidence="1">Uncharacterized protein</fullName>
    </submittedName>
</protein>
<keyword evidence="2" id="KW-1185">Reference proteome</keyword>